<protein>
    <recommendedName>
        <fullName evidence="4">Cobalamin adenosyltransferase-like domain-containing protein</fullName>
    </recommendedName>
</protein>
<proteinExistence type="predicted"/>
<dbReference type="InterPro" id="IPR009194">
    <property type="entry name" value="AdoTrfase_EutT"/>
</dbReference>
<dbReference type="EMBL" id="JAINVB010000001">
    <property type="protein sequence ID" value="MCK0088070.1"/>
    <property type="molecule type" value="Genomic_DNA"/>
</dbReference>
<dbReference type="GO" id="GO:0009236">
    <property type="term" value="P:cobalamin biosynthetic process"/>
    <property type="evidence" value="ECO:0007669"/>
    <property type="project" value="InterPro"/>
</dbReference>
<accession>A0AAW5F8E9</accession>
<dbReference type="GO" id="GO:0006580">
    <property type="term" value="P:ethanolamine metabolic process"/>
    <property type="evidence" value="ECO:0007669"/>
    <property type="project" value="InterPro"/>
</dbReference>
<evidence type="ECO:0000256" key="3">
    <source>
        <dbReference type="ARBA" id="ARBA00022840"/>
    </source>
</evidence>
<evidence type="ECO:0000259" key="4">
    <source>
        <dbReference type="Pfam" id="PF01923"/>
    </source>
</evidence>
<evidence type="ECO:0000256" key="1">
    <source>
        <dbReference type="ARBA" id="ARBA00022679"/>
    </source>
</evidence>
<dbReference type="SUPFAM" id="SSF89028">
    <property type="entry name" value="Cobalamin adenosyltransferase-like"/>
    <property type="match status" value="1"/>
</dbReference>
<gene>
    <name evidence="5" type="ORF">K5I21_19785</name>
</gene>
<dbReference type="Proteomes" id="UP001203136">
    <property type="component" value="Unassembled WGS sequence"/>
</dbReference>
<dbReference type="RefSeq" id="WP_003509884.1">
    <property type="nucleotide sequence ID" value="NZ_BAABZD010000010.1"/>
</dbReference>
<dbReference type="GO" id="GO:0008817">
    <property type="term" value="F:corrinoid adenosyltransferase activity"/>
    <property type="evidence" value="ECO:0007669"/>
    <property type="project" value="InterPro"/>
</dbReference>
<evidence type="ECO:0000256" key="2">
    <source>
        <dbReference type="ARBA" id="ARBA00022741"/>
    </source>
</evidence>
<reference evidence="5" key="1">
    <citation type="journal article" date="2022" name="Cell Host Microbe">
        <title>Colonization of the live biotherapeutic product VE303 and modulation of the microbiota and metabolites in healthy volunteers.</title>
        <authorList>
            <person name="Dsouza M."/>
            <person name="Menon R."/>
            <person name="Crossette E."/>
            <person name="Bhattarai S.K."/>
            <person name="Schneider J."/>
            <person name="Kim Y.G."/>
            <person name="Reddy S."/>
            <person name="Caballero S."/>
            <person name="Felix C."/>
            <person name="Cornacchione L."/>
            <person name="Hendrickson J."/>
            <person name="Watson A.R."/>
            <person name="Minot S.S."/>
            <person name="Greenfield N."/>
            <person name="Schopf L."/>
            <person name="Szabady R."/>
            <person name="Patarroyo J."/>
            <person name="Smith W."/>
            <person name="Harrison P."/>
            <person name="Kuijper E.J."/>
            <person name="Kelly C.P."/>
            <person name="Olle B."/>
            <person name="Bobilev D."/>
            <person name="Silber J.L."/>
            <person name="Bucci V."/>
            <person name="Roberts B."/>
            <person name="Faith J."/>
            <person name="Norman J.M."/>
        </authorList>
    </citation>
    <scope>NUCLEOTIDE SEQUENCE</scope>
    <source>
        <strain evidence="5">VE303-04</strain>
    </source>
</reference>
<dbReference type="Pfam" id="PF01923">
    <property type="entry name" value="Cob_adeno_trans"/>
    <property type="match status" value="1"/>
</dbReference>
<sequence length="242" mass="27243">MRVLTEADLRTEKIRGDAKEYHVPEGTFVTPSAREYLRDRAVNLKFDSGEAPVHAVMTRTPIKKQGSHTYIDAATGEGYGEKPEDMTHLRGNLLVPKTHPRIALRGHLDGLQARVLLMQAKYKEDEALRAALDSVLCYLRAILGAEVKEERLGEILLFGLGHEELRRMSHNVKEYFGIEHPVPDPTMGEQALELNLLRTQVREAELSAANAFHEGDTLGIIRHLNRLSSGIYILFCKTQQKP</sequence>
<keyword evidence="2" id="KW-0547">Nucleotide-binding</keyword>
<dbReference type="PIRSF" id="PIRSF012294">
    <property type="entry name" value="ATR_EutT"/>
    <property type="match status" value="1"/>
</dbReference>
<dbReference type="AlphaFoldDB" id="A0AAW5F8E9"/>
<organism evidence="5 6">
    <name type="scientific">Clostridium symbiosum</name>
    <name type="common">Bacteroides symbiosus</name>
    <dbReference type="NCBI Taxonomy" id="1512"/>
    <lineage>
        <taxon>Bacteria</taxon>
        <taxon>Bacillati</taxon>
        <taxon>Bacillota</taxon>
        <taxon>Clostridia</taxon>
        <taxon>Lachnospirales</taxon>
        <taxon>Lachnospiraceae</taxon>
        <taxon>Otoolea</taxon>
    </lineage>
</organism>
<evidence type="ECO:0000313" key="6">
    <source>
        <dbReference type="Proteomes" id="UP001203136"/>
    </source>
</evidence>
<name>A0AAW5F8E9_CLOSY</name>
<dbReference type="Gene3D" id="1.20.1200.10">
    <property type="entry name" value="Cobalamin adenosyltransferase-like"/>
    <property type="match status" value="1"/>
</dbReference>
<dbReference type="InterPro" id="IPR016030">
    <property type="entry name" value="CblAdoTrfase-like"/>
</dbReference>
<dbReference type="GO" id="GO:0005524">
    <property type="term" value="F:ATP binding"/>
    <property type="evidence" value="ECO:0007669"/>
    <property type="project" value="UniProtKB-KW"/>
</dbReference>
<keyword evidence="3" id="KW-0067">ATP-binding</keyword>
<dbReference type="InterPro" id="IPR036451">
    <property type="entry name" value="CblAdoTrfase-like_sf"/>
</dbReference>
<comment type="caution">
    <text evidence="5">The sequence shown here is derived from an EMBL/GenBank/DDBJ whole genome shotgun (WGS) entry which is preliminary data.</text>
</comment>
<keyword evidence="1" id="KW-0808">Transferase</keyword>
<feature type="domain" description="Cobalamin adenosyltransferase-like" evidence="4">
    <location>
        <begin position="83"/>
        <end position="236"/>
    </location>
</feature>
<evidence type="ECO:0000313" key="5">
    <source>
        <dbReference type="EMBL" id="MCK0088070.1"/>
    </source>
</evidence>